<dbReference type="GeneID" id="115265745"/>
<dbReference type="InterPro" id="IPR000477">
    <property type="entry name" value="RT_dom"/>
</dbReference>
<protein>
    <recommendedName>
        <fullName evidence="2">Reverse transcriptase domain-containing protein</fullName>
    </recommendedName>
</protein>
<name>A0ABM1Y7X2_AEDAL</name>
<dbReference type="PANTHER" id="PTHR21301">
    <property type="entry name" value="REVERSE TRANSCRIPTASE"/>
    <property type="match status" value="1"/>
</dbReference>
<dbReference type="RefSeq" id="XP_062710675.1">
    <property type="nucleotide sequence ID" value="XM_062854691.1"/>
</dbReference>
<dbReference type="EnsemblMetazoa" id="AALFPA23_006617.R8644">
    <property type="protein sequence ID" value="AALFPA23_006617.P8644"/>
    <property type="gene ID" value="AALFPA23_006617"/>
</dbReference>
<evidence type="ECO:0000256" key="1">
    <source>
        <dbReference type="SAM" id="MobiDB-lite"/>
    </source>
</evidence>
<dbReference type="PROSITE" id="PS50878">
    <property type="entry name" value="RT_POL"/>
    <property type="match status" value="1"/>
</dbReference>
<accession>A0ABM1Y7X2</accession>
<proteinExistence type="predicted"/>
<evidence type="ECO:0000259" key="2">
    <source>
        <dbReference type="PROSITE" id="PS50878"/>
    </source>
</evidence>
<evidence type="ECO:0000313" key="4">
    <source>
        <dbReference type="Proteomes" id="UP000069940"/>
    </source>
</evidence>
<reference evidence="3" key="2">
    <citation type="submission" date="2025-05" db="UniProtKB">
        <authorList>
            <consortium name="EnsemblMetazoa"/>
        </authorList>
    </citation>
    <scope>IDENTIFICATION</scope>
    <source>
        <strain evidence="3">Foshan</strain>
    </source>
</reference>
<keyword evidence="4" id="KW-1185">Reference proteome</keyword>
<organism evidence="3 4">
    <name type="scientific">Aedes albopictus</name>
    <name type="common">Asian tiger mosquito</name>
    <name type="synonym">Stegomyia albopicta</name>
    <dbReference type="NCBI Taxonomy" id="7160"/>
    <lineage>
        <taxon>Eukaryota</taxon>
        <taxon>Metazoa</taxon>
        <taxon>Ecdysozoa</taxon>
        <taxon>Arthropoda</taxon>
        <taxon>Hexapoda</taxon>
        <taxon>Insecta</taxon>
        <taxon>Pterygota</taxon>
        <taxon>Neoptera</taxon>
        <taxon>Endopterygota</taxon>
        <taxon>Diptera</taxon>
        <taxon>Nematocera</taxon>
        <taxon>Culicoidea</taxon>
        <taxon>Culicidae</taxon>
        <taxon>Culicinae</taxon>
        <taxon>Aedini</taxon>
        <taxon>Aedes</taxon>
        <taxon>Stegomyia</taxon>
    </lineage>
</organism>
<evidence type="ECO:0000313" key="3">
    <source>
        <dbReference type="EnsemblMetazoa" id="AALFPA23_006617.P8644"/>
    </source>
</evidence>
<dbReference type="PANTHER" id="PTHR21301:SF10">
    <property type="entry name" value="REVERSE TRANSCRIPTASE DOMAIN-CONTAINING PROTEIN"/>
    <property type="match status" value="1"/>
</dbReference>
<sequence>MVSFNEKALLNSTGVQIPKETQVLLSLGPKFAVPQNIRNTSYFHLIADLEDIYRCNPDRSVQNNIRAGVSNIIQNHINNSRIDTNQSLSSRFCTSALKATNHFLKANPEVCVLPSDKGNRTVVMLRANYEAKMLELLEDSETYKKLDRDPTTKFQNQNNALVVRLQNLGLIDERTARCLKSRTAVSPRIYGLPKAHKPNLPLRPVVPTMTAPTYELSKFLSNILQQSVNNTYSIRNSEEFCEFINSSTVGPGYAMVSFDVVSLFTNIPLELVRKGILNQWNNIKEHTNINLDLFLEIVVFVIEASYFVFQQKHYQQIAGTAMGNPLSPVLAEIVTGELIDAVLSKLGVHIPILKKFVDDFFIVIPANEVDTVLGAFNDYHPKLQFTVEYEVDGRLPFLDMVVVRNEDQSFSTDWFMKPIASGRILNYFSLHPKHLKINVAYNFVKKVNTLSTIKTEQQKKETVMRLLKLNDYPVSLINRLINRHNERRTRTPTQPENDDQQIKIYKSIPYIVGLSQQITQYFKRSNEFDNINIVHYNNNTVGSLYRAMKGRTDTYQRNNVIYCIGCQQCDAKYVGMTTNKLQTRMYGHKSDVNLLDKVTKIENTSDRLHKLSGLKERTAMMNHCVSTGHRFDLQNASILDHSLKTNRLPILEVCHIMTTQNINKRTDVEGLHTCYTGIMHTLNRLSHRNRQNRNDLDTNTIETDEARMNQNDE</sequence>
<reference evidence="4" key="1">
    <citation type="journal article" date="2015" name="Proc. Natl. Acad. Sci. U.S.A.">
        <title>Genome sequence of the Asian Tiger mosquito, Aedes albopictus, reveals insights into its biology, genetics, and evolution.</title>
        <authorList>
            <person name="Chen X.G."/>
            <person name="Jiang X."/>
            <person name="Gu J."/>
            <person name="Xu M."/>
            <person name="Wu Y."/>
            <person name="Deng Y."/>
            <person name="Zhang C."/>
            <person name="Bonizzoni M."/>
            <person name="Dermauw W."/>
            <person name="Vontas J."/>
            <person name="Armbruster P."/>
            <person name="Huang X."/>
            <person name="Yang Y."/>
            <person name="Zhang H."/>
            <person name="He W."/>
            <person name="Peng H."/>
            <person name="Liu Y."/>
            <person name="Wu K."/>
            <person name="Chen J."/>
            <person name="Lirakis M."/>
            <person name="Topalis P."/>
            <person name="Van Leeuwen T."/>
            <person name="Hall A.B."/>
            <person name="Jiang X."/>
            <person name="Thorpe C."/>
            <person name="Mueller R.L."/>
            <person name="Sun C."/>
            <person name="Waterhouse R.M."/>
            <person name="Yan G."/>
            <person name="Tu Z.J."/>
            <person name="Fang X."/>
            <person name="James A.A."/>
        </authorList>
    </citation>
    <scope>NUCLEOTIDE SEQUENCE [LARGE SCALE GENOMIC DNA]</scope>
    <source>
        <strain evidence="4">Foshan</strain>
    </source>
</reference>
<feature type="region of interest" description="Disordered" evidence="1">
    <location>
        <begin position="689"/>
        <end position="713"/>
    </location>
</feature>
<dbReference type="Pfam" id="PF26215">
    <property type="entry name" value="HTH_animal"/>
    <property type="match status" value="1"/>
</dbReference>
<dbReference type="InterPro" id="IPR058912">
    <property type="entry name" value="HTH_animal"/>
</dbReference>
<dbReference type="Proteomes" id="UP000069940">
    <property type="component" value="Unassembled WGS sequence"/>
</dbReference>
<feature type="domain" description="Reverse transcriptase" evidence="2">
    <location>
        <begin position="173"/>
        <end position="419"/>
    </location>
</feature>